<dbReference type="EC" id="6.3.2.2" evidence="5"/>
<reference evidence="7" key="1">
    <citation type="journal article" date="2019" name="Int. J. Syst. Evol. Microbiol.">
        <title>The Global Catalogue of Microorganisms (GCM) 10K type strain sequencing project: providing services to taxonomists for standard genome sequencing and annotation.</title>
        <authorList>
            <consortium name="The Broad Institute Genomics Platform"/>
            <consortium name="The Broad Institute Genome Sequencing Center for Infectious Disease"/>
            <person name="Wu L."/>
            <person name="Ma J."/>
        </authorList>
    </citation>
    <scope>NUCLEOTIDE SEQUENCE [LARGE SCALE GENOMIC DNA]</scope>
    <source>
        <strain evidence="7">CCM 8604</strain>
    </source>
</reference>
<dbReference type="GO" id="GO:0016874">
    <property type="term" value="F:ligase activity"/>
    <property type="evidence" value="ECO:0007669"/>
    <property type="project" value="UniProtKB-KW"/>
</dbReference>
<evidence type="ECO:0000256" key="1">
    <source>
        <dbReference type="ARBA" id="ARBA00022598"/>
    </source>
</evidence>
<organism evidence="6 7">
    <name type="scientific">Alloscardovia venturai</name>
    <dbReference type="NCBI Taxonomy" id="1769421"/>
    <lineage>
        <taxon>Bacteria</taxon>
        <taxon>Bacillati</taxon>
        <taxon>Actinomycetota</taxon>
        <taxon>Actinomycetes</taxon>
        <taxon>Bifidobacteriales</taxon>
        <taxon>Bifidobacteriaceae</taxon>
        <taxon>Alloscardovia</taxon>
    </lineage>
</organism>
<keyword evidence="1 5" id="KW-0436">Ligase</keyword>
<dbReference type="Pfam" id="PF04107">
    <property type="entry name" value="GCS2"/>
    <property type="match status" value="1"/>
</dbReference>
<keyword evidence="7" id="KW-1185">Reference proteome</keyword>
<dbReference type="PANTHER" id="PTHR34378:SF1">
    <property type="entry name" value="GLUTAMATE--CYSTEINE LIGASE, CHLOROPLASTIC"/>
    <property type="match status" value="1"/>
</dbReference>
<proteinExistence type="inferred from homology"/>
<comment type="function">
    <text evidence="5">Catalyzes the synthesis of gamma-glutamylcysteine (gamma-GC).</text>
</comment>
<keyword evidence="2 5" id="KW-0547">Nucleotide-binding</keyword>
<comment type="similarity">
    <text evidence="5">Belongs to the glutamate--cysteine ligase type 2 family. EgtA subfamily.</text>
</comment>
<keyword evidence="3 5" id="KW-0067">ATP-binding</keyword>
<protein>
    <recommendedName>
        <fullName evidence="5">Glutamate--cysteine ligase</fullName>
        <ecNumber evidence="5">6.3.2.2</ecNumber>
    </recommendedName>
</protein>
<comment type="catalytic activity">
    <reaction evidence="4 5">
        <text>L-cysteine + L-glutamate + ATP = gamma-L-glutamyl-L-cysteine + ADP + phosphate + H(+)</text>
        <dbReference type="Rhea" id="RHEA:13285"/>
        <dbReference type="ChEBI" id="CHEBI:15378"/>
        <dbReference type="ChEBI" id="CHEBI:29985"/>
        <dbReference type="ChEBI" id="CHEBI:30616"/>
        <dbReference type="ChEBI" id="CHEBI:35235"/>
        <dbReference type="ChEBI" id="CHEBI:43474"/>
        <dbReference type="ChEBI" id="CHEBI:58173"/>
        <dbReference type="ChEBI" id="CHEBI:456216"/>
        <dbReference type="EC" id="6.3.2.2"/>
    </reaction>
</comment>
<dbReference type="PANTHER" id="PTHR34378">
    <property type="entry name" value="GLUTAMATE--CYSTEINE LIGASE, CHLOROPLASTIC"/>
    <property type="match status" value="1"/>
</dbReference>
<dbReference type="RefSeq" id="WP_377938355.1">
    <property type="nucleotide sequence ID" value="NZ_JBHTHQ010000013.1"/>
</dbReference>
<evidence type="ECO:0000313" key="6">
    <source>
        <dbReference type="EMBL" id="MFD0704655.1"/>
    </source>
</evidence>
<dbReference type="Proteomes" id="UP001597036">
    <property type="component" value="Unassembled WGS sequence"/>
</dbReference>
<evidence type="ECO:0000256" key="5">
    <source>
        <dbReference type="PIRNR" id="PIRNR017901"/>
    </source>
</evidence>
<dbReference type="InterPro" id="IPR014746">
    <property type="entry name" value="Gln_synth/guanido_kin_cat_dom"/>
</dbReference>
<dbReference type="Gene3D" id="3.30.590.20">
    <property type="match status" value="1"/>
</dbReference>
<dbReference type="EMBL" id="JBHTHQ010000013">
    <property type="protein sequence ID" value="MFD0704655.1"/>
    <property type="molecule type" value="Genomic_DNA"/>
</dbReference>
<comment type="caution">
    <text evidence="6">The sequence shown here is derived from an EMBL/GenBank/DDBJ whole genome shotgun (WGS) entry which is preliminary data.</text>
</comment>
<evidence type="ECO:0000256" key="3">
    <source>
        <dbReference type="ARBA" id="ARBA00022840"/>
    </source>
</evidence>
<dbReference type="InterPro" id="IPR006336">
    <property type="entry name" value="GCS2"/>
</dbReference>
<gene>
    <name evidence="6" type="ORF">ACFQY8_02680</name>
</gene>
<name>A0ABW2Y309_9BIFI</name>
<dbReference type="InterPro" id="IPR035434">
    <property type="entry name" value="GCL_bact_plant"/>
</dbReference>
<evidence type="ECO:0000256" key="4">
    <source>
        <dbReference type="ARBA" id="ARBA00048819"/>
    </source>
</evidence>
<dbReference type="SUPFAM" id="SSF55931">
    <property type="entry name" value="Glutamine synthetase/guanido kinase"/>
    <property type="match status" value="1"/>
</dbReference>
<sequence>MTFRDFPYFHEDRVVNDKHVASLVRFYESGCVPCDKYGVGVEIEHLPVRVSTGEAVTYAQPQGIREVLESLAPLYDAQYEYRDGEYLLGLRRGKIAISLEPGGQIEGSFGIMNSTEELNELYAQFRADIDPILERLGIRLLNYGYTPVSLARDISIIPKHRYSAMNKYLGRVSSYGWNMMRVSASTQVSFDFSSEEDAINKMRMAVAIGPILAYFFRNTPFFEGKENVLPLLRQHMWEGISSGRTGINPGLYDKDFSFEKAAIDALSTPLMAVDLTHTPEAVEAMGGPLVANEHLEKLIYREPFANSAEVYPDRDLNEYEIMHIISTHFTDVRLKNFIEMRHWDSLPIDRARILTDVVVNLMTKPSELNRLLGYFDGVRAIDVNAAKIDIQAHGDQSHPYGQSLEFWREFLHVEYTGEDIPGDPCNPDIFQK</sequence>
<evidence type="ECO:0000313" key="7">
    <source>
        <dbReference type="Proteomes" id="UP001597036"/>
    </source>
</evidence>
<evidence type="ECO:0000256" key="2">
    <source>
        <dbReference type="ARBA" id="ARBA00022741"/>
    </source>
</evidence>
<dbReference type="PIRSF" id="PIRSF017901">
    <property type="entry name" value="GCL"/>
    <property type="match status" value="1"/>
</dbReference>
<accession>A0ABW2Y309</accession>